<dbReference type="GO" id="GO:0005886">
    <property type="term" value="C:plasma membrane"/>
    <property type="evidence" value="ECO:0007669"/>
    <property type="project" value="TreeGrafter"/>
</dbReference>
<dbReference type="InterPro" id="IPR001482">
    <property type="entry name" value="T2SS/T4SS_dom"/>
</dbReference>
<evidence type="ECO:0000256" key="1">
    <source>
        <dbReference type="ARBA" id="ARBA00006611"/>
    </source>
</evidence>
<dbReference type="CDD" id="cd01129">
    <property type="entry name" value="PulE-GspE-like"/>
    <property type="match status" value="1"/>
</dbReference>
<name>A0A2T4CY99_9GAMM</name>
<evidence type="ECO:0000313" key="5">
    <source>
        <dbReference type="EMBL" id="PTB86502.1"/>
    </source>
</evidence>
<protein>
    <submittedName>
        <fullName evidence="5">General secretion pathway protein GspE</fullName>
    </submittedName>
</protein>
<dbReference type="GO" id="GO:0016887">
    <property type="term" value="F:ATP hydrolysis activity"/>
    <property type="evidence" value="ECO:0007669"/>
    <property type="project" value="TreeGrafter"/>
</dbReference>
<evidence type="ECO:0000256" key="2">
    <source>
        <dbReference type="ARBA" id="ARBA00022741"/>
    </source>
</evidence>
<keyword evidence="3" id="KW-0067">ATP-binding</keyword>
<dbReference type="Gene3D" id="3.30.450.90">
    <property type="match status" value="1"/>
</dbReference>
<dbReference type="SUPFAM" id="SSF160246">
    <property type="entry name" value="EspE N-terminal domain-like"/>
    <property type="match status" value="1"/>
</dbReference>
<dbReference type="InterPro" id="IPR027417">
    <property type="entry name" value="P-loop_NTPase"/>
</dbReference>
<dbReference type="Pfam" id="PF05157">
    <property type="entry name" value="MshEN"/>
    <property type="match status" value="1"/>
</dbReference>
<proteinExistence type="inferred from homology"/>
<dbReference type="InterPro" id="IPR037257">
    <property type="entry name" value="T2SS_E_N_sf"/>
</dbReference>
<keyword evidence="2" id="KW-0547">Nucleotide-binding</keyword>
<dbReference type="Gene3D" id="3.40.50.300">
    <property type="entry name" value="P-loop containing nucleotide triphosphate hydrolases"/>
    <property type="match status" value="1"/>
</dbReference>
<accession>A0A2T4CY99</accession>
<dbReference type="InterPro" id="IPR007831">
    <property type="entry name" value="T2SS_GspE_N"/>
</dbReference>
<dbReference type="PROSITE" id="PS00662">
    <property type="entry name" value="T2SP_E"/>
    <property type="match status" value="1"/>
</dbReference>
<dbReference type="SUPFAM" id="SSF52540">
    <property type="entry name" value="P-loop containing nucleoside triphosphate hydrolases"/>
    <property type="match status" value="1"/>
</dbReference>
<dbReference type="GO" id="GO:0005524">
    <property type="term" value="F:ATP binding"/>
    <property type="evidence" value="ECO:0007669"/>
    <property type="project" value="UniProtKB-KW"/>
</dbReference>
<dbReference type="PANTHER" id="PTHR30258">
    <property type="entry name" value="TYPE II SECRETION SYSTEM PROTEIN GSPE-RELATED"/>
    <property type="match status" value="1"/>
</dbReference>
<organism evidence="5">
    <name type="scientific">Pseudidiomarina aestuarii</name>
    <dbReference type="NCBI Taxonomy" id="624146"/>
    <lineage>
        <taxon>Bacteria</taxon>
        <taxon>Pseudomonadati</taxon>
        <taxon>Pseudomonadota</taxon>
        <taxon>Gammaproteobacteria</taxon>
        <taxon>Alteromonadales</taxon>
        <taxon>Idiomarinaceae</taxon>
        <taxon>Pseudidiomarina</taxon>
    </lineage>
</organism>
<comment type="similarity">
    <text evidence="1">Belongs to the GSP E family.</text>
</comment>
<dbReference type="PANTHER" id="PTHR30258:SF1">
    <property type="entry name" value="PROTEIN TRANSPORT PROTEIN HOFB HOMOLOG"/>
    <property type="match status" value="1"/>
</dbReference>
<dbReference type="Pfam" id="PF00437">
    <property type="entry name" value="T2SSE"/>
    <property type="match status" value="1"/>
</dbReference>
<dbReference type="EMBL" id="PYVN01000014">
    <property type="protein sequence ID" value="PTB86502.1"/>
    <property type="molecule type" value="Genomic_DNA"/>
</dbReference>
<comment type="caution">
    <text evidence="5">The sequence shown here is derived from an EMBL/GenBank/DDBJ whole genome shotgun (WGS) entry which is preliminary data.</text>
</comment>
<feature type="domain" description="Bacterial type II secretion system protein E" evidence="4">
    <location>
        <begin position="373"/>
        <end position="387"/>
    </location>
</feature>
<dbReference type="AlphaFoldDB" id="A0A2T4CY99"/>
<evidence type="ECO:0000256" key="3">
    <source>
        <dbReference type="ARBA" id="ARBA00022840"/>
    </source>
</evidence>
<evidence type="ECO:0000259" key="4">
    <source>
        <dbReference type="PROSITE" id="PS00662"/>
    </source>
</evidence>
<sequence>MDAVLTAEQLQQAKKLAGQTQQPLLTVLEDISNLTPDLFVQALGQLVHYPVLTISQLYELQPDFTVLPFTQAEKLGCIAVRDQQHTIYIVHANPFEANLPSKIDLLIAETVVWVLAHSDDLEVYLAHHETSMRALGEVNANHGEHINEQHGLEDISLRSISEDTSPIVKFVRSTLYDALKSGASDIHLETDQNGLKVKYRIDGVLSHVGGIQGAAQAEQVISRVKVMSELDIAERRIPQDGRFKILVLGREVDLRVSIMPSVLGEDAVLRVLDRQALSEEAQGLSLDLLGFAPDIMARFRLLAEEPYGMLLVTGPTGSGKTTTLYGIISEINHGTDKIITIEDPVEYQLPGVLQIPVNEKKGLTFAKGLRSILRHDPDKIMVGEIRDNETAQIAVQSALTGHLVLTTVHANNVFDVIGRFTNMGVDPYNFVSAMNGILAQRLVRVNCPHCLVADNPDTALIEKSGLTLEHVSDFTFKKGKGCGQCHGLGYKGRKAIAELLCFNDHIRELIVTREPVRKIKEAAYANGTKTMREGALLLVKQGETTLEEINRVTTLA</sequence>
<reference evidence="5" key="1">
    <citation type="submission" date="2018-03" db="EMBL/GenBank/DDBJ databases">
        <title>Cross-interface Injection: A General Nanoliter Liquid Handling Method Applied to Single Cells Genome Amplification Automated Nanoliter Liquid Handling Applied to Single Cell Multiple Displacement Amplification.</title>
        <authorList>
            <person name="Yun J."/>
            <person name="Xu P."/>
            <person name="Xu J."/>
            <person name="Dai X."/>
            <person name="Wang Y."/>
            <person name="Zheng X."/>
            <person name="Cao C."/>
            <person name="Yi Q."/>
            <person name="Zhu Y."/>
            <person name="Wang L."/>
            <person name="Dong Z."/>
            <person name="Huang Y."/>
            <person name="Huang L."/>
            <person name="Du W."/>
        </authorList>
    </citation>
    <scope>NUCLEOTIDE SEQUENCE [LARGE SCALE GENOMIC DNA]</scope>
    <source>
        <strain evidence="5">Z-D3-2</strain>
    </source>
</reference>
<gene>
    <name evidence="5" type="ORF">C9940_02115</name>
</gene>
<dbReference type="FunFam" id="3.40.50.300:FF:000398">
    <property type="entry name" value="Type IV pilus assembly ATPase PilB"/>
    <property type="match status" value="1"/>
</dbReference>